<comment type="similarity">
    <text evidence="2">Belongs to the SAM hydrolase / SAM-dependent halogenase family.</text>
</comment>
<accession>A0ABT8F7V0</accession>
<dbReference type="PANTHER" id="PTHR35092">
    <property type="entry name" value="CHLORINASE MJ1651"/>
    <property type="match status" value="1"/>
</dbReference>
<proteinExistence type="inferred from homology"/>
<dbReference type="PIRSF" id="PIRSF006779">
    <property type="entry name" value="UCP006779"/>
    <property type="match status" value="1"/>
</dbReference>
<dbReference type="InterPro" id="IPR023227">
    <property type="entry name" value="SAM_OH_AdoTrfase_C_sf"/>
</dbReference>
<comment type="caution">
    <text evidence="5">The sequence shown here is derived from an EMBL/GenBank/DDBJ whole genome shotgun (WGS) entry which is preliminary data.</text>
</comment>
<dbReference type="Pfam" id="PF20257">
    <property type="entry name" value="SAM_HAT_C"/>
    <property type="match status" value="1"/>
</dbReference>
<dbReference type="Pfam" id="PF01887">
    <property type="entry name" value="SAM_HAT_N"/>
    <property type="match status" value="1"/>
</dbReference>
<evidence type="ECO:0000313" key="5">
    <source>
        <dbReference type="EMBL" id="MDN4166530.1"/>
    </source>
</evidence>
<dbReference type="Gene3D" id="2.40.30.90">
    <property type="entry name" value="Bacterial fluorinating enzyme like"/>
    <property type="match status" value="1"/>
</dbReference>
<reference evidence="5" key="1">
    <citation type="submission" date="2023-06" db="EMBL/GenBank/DDBJ databases">
        <title>Cytophagales bacterium Strain LB-30, isolated from soil.</title>
        <authorList>
            <person name="Liu B."/>
        </authorList>
    </citation>
    <scope>NUCLEOTIDE SEQUENCE</scope>
    <source>
        <strain evidence="5">LB-30</strain>
    </source>
</reference>
<sequence length="254" mass="27996">MALITLLTDFGYTDHYVAAVKAKLLHLAPSVQVMDISHGIEHHNLIHAAYVLQSVYRDFPKGTIHLVAVGAQETPIAFEANGYWFVGSNNGLLSLIPEKTPEKIGRIVTALDGPIRFMAKEILAPAAAQLAMGTPVEQITEAFTDFKQFMGRSARATRKQMAGNVIHIDHYGNLITNLMEQDFTILSKGRKYQVLFSREQLNKVNDTYQQIEPGDCGVLFNSLGQLTILIKEGNAAQLLGLGIDSSVQINFEDL</sequence>
<evidence type="ECO:0000256" key="1">
    <source>
        <dbReference type="ARBA" id="ARBA00022691"/>
    </source>
</evidence>
<dbReference type="InterPro" id="IPR002747">
    <property type="entry name" value="SAM_OH_AdoTrfase"/>
</dbReference>
<feature type="domain" description="S-adenosyl-l-methionine hydroxide adenosyltransferase N-terminal" evidence="3">
    <location>
        <begin position="4"/>
        <end position="139"/>
    </location>
</feature>
<dbReference type="Gene3D" id="3.40.50.10790">
    <property type="entry name" value="S-adenosyl-l-methionine hydroxide adenosyltransferase, N-terminal"/>
    <property type="match status" value="1"/>
</dbReference>
<dbReference type="SUPFAM" id="SSF101852">
    <property type="entry name" value="Bacterial fluorinating enzyme, C-terminal domain"/>
    <property type="match status" value="1"/>
</dbReference>
<dbReference type="InterPro" id="IPR046469">
    <property type="entry name" value="SAM_HAT_N"/>
</dbReference>
<evidence type="ECO:0000313" key="6">
    <source>
        <dbReference type="Proteomes" id="UP001168552"/>
    </source>
</evidence>
<dbReference type="InterPro" id="IPR023228">
    <property type="entry name" value="SAM_OH_AdoTrfase_N_sf"/>
</dbReference>
<protein>
    <submittedName>
        <fullName evidence="5">SAM-dependent chlorinase/fluorinase</fullName>
    </submittedName>
</protein>
<dbReference type="RefSeq" id="WP_320005067.1">
    <property type="nucleotide sequence ID" value="NZ_JAUHJS010000007.1"/>
</dbReference>
<feature type="domain" description="S-adenosyl-l-methionine hydroxide adenosyltransferase C-terminal" evidence="4">
    <location>
        <begin position="163"/>
        <end position="247"/>
    </location>
</feature>
<dbReference type="PANTHER" id="PTHR35092:SF1">
    <property type="entry name" value="CHLORINASE MJ1651"/>
    <property type="match status" value="1"/>
</dbReference>
<organism evidence="5 6">
    <name type="scientific">Shiella aurantiaca</name>
    <dbReference type="NCBI Taxonomy" id="3058365"/>
    <lineage>
        <taxon>Bacteria</taxon>
        <taxon>Pseudomonadati</taxon>
        <taxon>Bacteroidota</taxon>
        <taxon>Cytophagia</taxon>
        <taxon>Cytophagales</taxon>
        <taxon>Shiellaceae</taxon>
        <taxon>Shiella</taxon>
    </lineage>
</organism>
<evidence type="ECO:0000259" key="3">
    <source>
        <dbReference type="Pfam" id="PF01887"/>
    </source>
</evidence>
<dbReference type="EMBL" id="JAUHJS010000007">
    <property type="protein sequence ID" value="MDN4166530.1"/>
    <property type="molecule type" value="Genomic_DNA"/>
</dbReference>
<keyword evidence="6" id="KW-1185">Reference proteome</keyword>
<dbReference type="InterPro" id="IPR046470">
    <property type="entry name" value="SAM_HAT_C"/>
</dbReference>
<gene>
    <name evidence="5" type="ORF">QWY31_13555</name>
</gene>
<name>A0ABT8F7V0_9BACT</name>
<evidence type="ECO:0000259" key="4">
    <source>
        <dbReference type="Pfam" id="PF20257"/>
    </source>
</evidence>
<dbReference type="Proteomes" id="UP001168552">
    <property type="component" value="Unassembled WGS sequence"/>
</dbReference>
<dbReference type="SUPFAM" id="SSF102522">
    <property type="entry name" value="Bacterial fluorinating enzyme, N-terminal domain"/>
    <property type="match status" value="1"/>
</dbReference>
<keyword evidence="1" id="KW-0949">S-adenosyl-L-methionine</keyword>
<evidence type="ECO:0000256" key="2">
    <source>
        <dbReference type="ARBA" id="ARBA00024035"/>
    </source>
</evidence>